<gene>
    <name evidence="1" type="ORF">EK403_17585</name>
</gene>
<accession>A0A4Q0MA32</accession>
<organism evidence="1 2">
    <name type="scientific">Hansschlegelia zhihuaiae</name>
    <dbReference type="NCBI Taxonomy" id="405005"/>
    <lineage>
        <taxon>Bacteria</taxon>
        <taxon>Pseudomonadati</taxon>
        <taxon>Pseudomonadota</taxon>
        <taxon>Alphaproteobacteria</taxon>
        <taxon>Hyphomicrobiales</taxon>
        <taxon>Methylopilaceae</taxon>
        <taxon>Hansschlegelia</taxon>
    </lineage>
</organism>
<protein>
    <submittedName>
        <fullName evidence="1">Uncharacterized protein</fullName>
    </submittedName>
</protein>
<comment type="caution">
    <text evidence="1">The sequence shown here is derived from an EMBL/GenBank/DDBJ whole genome shotgun (WGS) entry which is preliminary data.</text>
</comment>
<dbReference type="Proteomes" id="UP000289708">
    <property type="component" value="Unassembled WGS sequence"/>
</dbReference>
<evidence type="ECO:0000313" key="1">
    <source>
        <dbReference type="EMBL" id="RXF69945.1"/>
    </source>
</evidence>
<reference evidence="1 2" key="1">
    <citation type="submission" date="2018-12" db="EMBL/GenBank/DDBJ databases">
        <title>bacterium Hansschlegelia zhihuaiae S113.</title>
        <authorList>
            <person name="He J."/>
        </authorList>
    </citation>
    <scope>NUCLEOTIDE SEQUENCE [LARGE SCALE GENOMIC DNA]</scope>
    <source>
        <strain evidence="1 2">S 113</strain>
    </source>
</reference>
<name>A0A4Q0MA32_9HYPH</name>
<sequence length="138" mass="14481">MTSDALILALAADVATAHRTGRISRPVATAILTRPSPIALSLAGLGEIGGRIDAAGGWELVYWSAGSEARTAWAETVALMLEQFPRLDGWALVGEVDGRTMAAGNFSHISVGAGYAIGFFDAVRLGSQARRETEIPRS</sequence>
<evidence type="ECO:0000313" key="2">
    <source>
        <dbReference type="Proteomes" id="UP000289708"/>
    </source>
</evidence>
<dbReference type="AlphaFoldDB" id="A0A4Q0MA32"/>
<dbReference type="RefSeq" id="WP_128778774.1">
    <property type="nucleotide sequence ID" value="NZ_RYFI01000019.1"/>
</dbReference>
<proteinExistence type="predicted"/>
<dbReference type="EMBL" id="RYFI01000019">
    <property type="protein sequence ID" value="RXF69945.1"/>
    <property type="molecule type" value="Genomic_DNA"/>
</dbReference>
<keyword evidence="2" id="KW-1185">Reference proteome</keyword>